<feature type="compositionally biased region" description="Low complexity" evidence="2">
    <location>
        <begin position="201"/>
        <end position="228"/>
    </location>
</feature>
<evidence type="ECO:0000256" key="2">
    <source>
        <dbReference type="SAM" id="MobiDB-lite"/>
    </source>
</evidence>
<feature type="compositionally biased region" description="Low complexity" evidence="2">
    <location>
        <begin position="338"/>
        <end position="352"/>
    </location>
</feature>
<evidence type="ECO:0000256" key="1">
    <source>
        <dbReference type="SAM" id="Coils"/>
    </source>
</evidence>
<feature type="region of interest" description="Disordered" evidence="2">
    <location>
        <begin position="38"/>
        <end position="71"/>
    </location>
</feature>
<dbReference type="AlphaFoldDB" id="A0A4U7B5D1"/>
<dbReference type="Proteomes" id="UP000308133">
    <property type="component" value="Unassembled WGS sequence"/>
</dbReference>
<dbReference type="EMBL" id="PTQR01000039">
    <property type="protein sequence ID" value="TKX24701.1"/>
    <property type="molecule type" value="Genomic_DNA"/>
</dbReference>
<feature type="region of interest" description="Disordered" evidence="2">
    <location>
        <begin position="335"/>
        <end position="369"/>
    </location>
</feature>
<accession>A0A4U7B5D1</accession>
<evidence type="ECO:0000313" key="4">
    <source>
        <dbReference type="EMBL" id="TKX24701.1"/>
    </source>
</evidence>
<evidence type="ECO:0000313" key="5">
    <source>
        <dbReference type="Proteomes" id="UP000308133"/>
    </source>
</evidence>
<feature type="region of interest" description="Disordered" evidence="2">
    <location>
        <begin position="191"/>
        <end position="239"/>
    </location>
</feature>
<reference evidence="4 5" key="1">
    <citation type="submission" date="2018-02" db="EMBL/GenBank/DDBJ databases">
        <title>Draft genome sequences of Elsinoe sp., causing black scab on jojoba.</title>
        <authorList>
            <person name="Stodart B."/>
            <person name="Jeffress S."/>
            <person name="Ash G."/>
            <person name="Arun Chinnappa K."/>
        </authorList>
    </citation>
    <scope>NUCLEOTIDE SEQUENCE [LARGE SCALE GENOMIC DNA]</scope>
    <source>
        <strain evidence="4 5">Hillstone_2</strain>
    </source>
</reference>
<feature type="domain" description="DUF8035" evidence="3">
    <location>
        <begin position="232"/>
        <end position="285"/>
    </location>
</feature>
<feature type="coiled-coil region" evidence="1">
    <location>
        <begin position="415"/>
        <end position="442"/>
    </location>
</feature>
<feature type="compositionally biased region" description="Basic and acidic residues" evidence="2">
    <location>
        <begin position="132"/>
        <end position="173"/>
    </location>
</feature>
<protein>
    <recommendedName>
        <fullName evidence="3">DUF8035 domain-containing protein</fullName>
    </recommendedName>
</protein>
<dbReference type="Pfam" id="PF26118">
    <property type="entry name" value="DUF8035"/>
    <property type="match status" value="1"/>
</dbReference>
<keyword evidence="1" id="KW-0175">Coiled coil</keyword>
<comment type="caution">
    <text evidence="4">The sequence shown here is derived from an EMBL/GenBank/DDBJ whole genome shotgun (WGS) entry which is preliminary data.</text>
</comment>
<feature type="region of interest" description="Disordered" evidence="2">
    <location>
        <begin position="1"/>
        <end position="20"/>
    </location>
</feature>
<proteinExistence type="predicted"/>
<dbReference type="InterPro" id="IPR058348">
    <property type="entry name" value="DUF8035"/>
</dbReference>
<gene>
    <name evidence="4" type="ORF">C1H76_3311</name>
</gene>
<organism evidence="4 5">
    <name type="scientific">Elsinoe australis</name>
    <dbReference type="NCBI Taxonomy" id="40998"/>
    <lineage>
        <taxon>Eukaryota</taxon>
        <taxon>Fungi</taxon>
        <taxon>Dikarya</taxon>
        <taxon>Ascomycota</taxon>
        <taxon>Pezizomycotina</taxon>
        <taxon>Dothideomycetes</taxon>
        <taxon>Dothideomycetidae</taxon>
        <taxon>Myriangiales</taxon>
        <taxon>Elsinoaceae</taxon>
        <taxon>Elsinoe</taxon>
    </lineage>
</organism>
<feature type="compositionally biased region" description="Basic residues" evidence="2">
    <location>
        <begin position="230"/>
        <end position="239"/>
    </location>
</feature>
<sequence>MSRYRRSTNDLDADLAYGDNFSPNRWDRERFDRIRLQEREREQRPAPRVDVIDERRSRHYEREYDPSPQPRFSSRVRREVFEEDYGRENAGALLPYRREKEVDRDIIIDIERRREAAPPRPHMIRRQSSLDTFDRRPQRYDREEYRGTLEPLRREPPPRRYEDYREEIHYHNDTPVEHRDVEIYREREIHKKRSRAKSDLRSVASSRTSTTRTSDSSTSRTSSPSPVRMPGKKGHTKLPKGKFAKSAVIRFGVPYEEEGDFYKIQRALDKTSIDTILAWSKEVKEPSEFFQFAPNDFQSLTQFAEVKTYTFESDGQLAENKEHYESIRTEWINPPSVRGAPSVRAASPARSQRTVRAPSPPPAPPRQETKVVIEERAAPTPPPPQIIYQQAPPQVQYVQPPAPPPPVQPMALQITERTERSHQDIESEIKRLELERELVRLERGGRTQHDQQMVIRQPVENYQVVEYSPRHRRSRSYDRVEYIERDRSPPRNVVRVEKDRRGRMALVRSKN</sequence>
<feature type="region of interest" description="Disordered" evidence="2">
    <location>
        <begin position="113"/>
        <end position="173"/>
    </location>
</feature>
<feature type="compositionally biased region" description="Basic and acidic residues" evidence="2">
    <location>
        <begin position="38"/>
        <end position="65"/>
    </location>
</feature>
<name>A0A4U7B5D1_9PEZI</name>
<evidence type="ECO:0000259" key="3">
    <source>
        <dbReference type="Pfam" id="PF26118"/>
    </source>
</evidence>